<comment type="caution">
    <text evidence="2">The sequence shown here is derived from an EMBL/GenBank/DDBJ whole genome shotgun (WGS) entry which is preliminary data.</text>
</comment>
<accession>A0A2T2XBA0</accession>
<keyword evidence="1" id="KW-0472">Membrane</keyword>
<dbReference type="AlphaFoldDB" id="A0A2T2XBA0"/>
<evidence type="ECO:0000313" key="2">
    <source>
        <dbReference type="EMBL" id="PSR31775.1"/>
    </source>
</evidence>
<sequence>MVIPIILLIISCLGLVGLIVLFALPITTTILVSGQGSRWTMACGAHILGMTKNWSWQVPMTPAQKVKSTTGIDPRRIGQGILAVKIYRDFIMALWSRTSVTQFSCVLYLGLEEAATTAIVTGLLNNLLGPWVALHIAPNSSNPPMFGIYPLWGRVQVEGELTATWRFRVIGLLQAVTAVLLRVVYLVIRG</sequence>
<keyword evidence="1" id="KW-0812">Transmembrane</keyword>
<name>A0A2T2XBA0_9FIRM</name>
<proteinExistence type="predicted"/>
<evidence type="ECO:0000313" key="3">
    <source>
        <dbReference type="Proteomes" id="UP000242699"/>
    </source>
</evidence>
<protein>
    <recommendedName>
        <fullName evidence="4">DUF2953 domain-containing protein</fullName>
    </recommendedName>
</protein>
<reference evidence="2 3" key="1">
    <citation type="journal article" date="2014" name="BMC Genomics">
        <title>Comparison of environmental and isolate Sulfobacillus genomes reveals diverse carbon, sulfur, nitrogen, and hydrogen metabolisms.</title>
        <authorList>
            <person name="Justice N.B."/>
            <person name="Norman A."/>
            <person name="Brown C.T."/>
            <person name="Singh A."/>
            <person name="Thomas B.C."/>
            <person name="Banfield J.F."/>
        </authorList>
    </citation>
    <scope>NUCLEOTIDE SEQUENCE [LARGE SCALE GENOMIC DNA]</scope>
    <source>
        <strain evidence="2">AMDSBA1</strain>
    </source>
</reference>
<organism evidence="2 3">
    <name type="scientific">Sulfobacillus benefaciens</name>
    <dbReference type="NCBI Taxonomy" id="453960"/>
    <lineage>
        <taxon>Bacteria</taxon>
        <taxon>Bacillati</taxon>
        <taxon>Bacillota</taxon>
        <taxon>Clostridia</taxon>
        <taxon>Eubacteriales</taxon>
        <taxon>Clostridiales Family XVII. Incertae Sedis</taxon>
        <taxon>Sulfobacillus</taxon>
    </lineage>
</organism>
<feature type="transmembrane region" description="Helical" evidence="1">
    <location>
        <begin position="6"/>
        <end position="32"/>
    </location>
</feature>
<keyword evidence="1" id="KW-1133">Transmembrane helix</keyword>
<gene>
    <name evidence="2" type="ORF">C7B43_00690</name>
</gene>
<evidence type="ECO:0000256" key="1">
    <source>
        <dbReference type="SAM" id="Phobius"/>
    </source>
</evidence>
<dbReference type="EMBL" id="PXYT01000001">
    <property type="protein sequence ID" value="PSR31775.1"/>
    <property type="molecule type" value="Genomic_DNA"/>
</dbReference>
<evidence type="ECO:0008006" key="4">
    <source>
        <dbReference type="Google" id="ProtNLM"/>
    </source>
</evidence>
<dbReference type="Proteomes" id="UP000242699">
    <property type="component" value="Unassembled WGS sequence"/>
</dbReference>